<evidence type="ECO:0000256" key="5">
    <source>
        <dbReference type="ARBA" id="ARBA00022884"/>
    </source>
</evidence>
<dbReference type="PANTHER" id="PTHR12029">
    <property type="entry name" value="RNA METHYLTRANSFERASE"/>
    <property type="match status" value="1"/>
</dbReference>
<feature type="domain" description="tRNA/rRNA methyltransferase SpoU type" evidence="12">
    <location>
        <begin position="306"/>
        <end position="447"/>
    </location>
</feature>
<reference evidence="13" key="1">
    <citation type="journal article" date="2020" name="J Insects Food Feed">
        <title>The yellow mealworm (Tenebrio molitor) genome: a resource for the emerging insects as food and feed industry.</title>
        <authorList>
            <person name="Eriksson T."/>
            <person name="Andere A."/>
            <person name="Kelstrup H."/>
            <person name="Emery V."/>
            <person name="Picard C."/>
        </authorList>
    </citation>
    <scope>NUCLEOTIDE SEQUENCE</scope>
    <source>
        <strain evidence="13">Stoneville</strain>
        <tissue evidence="13">Whole head</tissue>
    </source>
</reference>
<evidence type="ECO:0000256" key="7">
    <source>
        <dbReference type="ARBA" id="ARBA00093266"/>
    </source>
</evidence>
<evidence type="ECO:0000256" key="4">
    <source>
        <dbReference type="ARBA" id="ARBA00022691"/>
    </source>
</evidence>
<evidence type="ECO:0000259" key="12">
    <source>
        <dbReference type="Pfam" id="PF00588"/>
    </source>
</evidence>
<dbReference type="GO" id="GO:0141100">
    <property type="term" value="F:tRNA (guanine(18)-2'-O)-methyltransferase activity"/>
    <property type="evidence" value="ECO:0007669"/>
    <property type="project" value="UniProtKB-EC"/>
</dbReference>
<dbReference type="EC" id="2.1.1.34" evidence="9"/>
<dbReference type="InterPro" id="IPR001537">
    <property type="entry name" value="SpoU_MeTrfase"/>
</dbReference>
<evidence type="ECO:0000256" key="8">
    <source>
        <dbReference type="ARBA" id="ARBA00093361"/>
    </source>
</evidence>
<evidence type="ECO:0000256" key="10">
    <source>
        <dbReference type="ARBA" id="ARBA00093636"/>
    </source>
</evidence>
<dbReference type="AlphaFoldDB" id="A0A8J6HVF6"/>
<protein>
    <recommendedName>
        <fullName evidence="10">tRNA (guanosine(18)-2'-O)-methyltransferase TARBP1</fullName>
        <ecNumber evidence="9">2.1.1.34</ecNumber>
    </recommendedName>
    <alternativeName>
        <fullName evidence="11">TAR RNA-binding protein 1</fullName>
    </alternativeName>
</protein>
<dbReference type="FunFam" id="3.40.1280.10:FF:000010">
    <property type="entry name" value="probable methyltransferase TARBP1"/>
    <property type="match status" value="1"/>
</dbReference>
<comment type="caution">
    <text evidence="13">The sequence shown here is derived from an EMBL/GenBank/DDBJ whole genome shotgun (WGS) entry which is preliminary data.</text>
</comment>
<dbReference type="CDD" id="cd18091">
    <property type="entry name" value="SpoU-like_TRM3-like"/>
    <property type="match status" value="1"/>
</dbReference>
<name>A0A8J6HVF6_TENMO</name>
<keyword evidence="6" id="KW-0007">Acetylation</keyword>
<dbReference type="Proteomes" id="UP000719412">
    <property type="component" value="Unassembled WGS sequence"/>
</dbReference>
<evidence type="ECO:0000256" key="9">
    <source>
        <dbReference type="ARBA" id="ARBA00093594"/>
    </source>
</evidence>
<keyword evidence="14" id="KW-1185">Reference proteome</keyword>
<keyword evidence="3" id="KW-0808">Transferase</keyword>
<sequence>MLQLIKEQPPKTENVIKTFVSILIEKYMKHFAKRYFPDSQIHLHKLRIMQALLLIHTHVKSEESKLVDVLVESFLMESHQPSVKHLMQWLLICLLKQKNEFFIQHIGDKFQIADRRVATISSFIPILYHLVTPRDEQSDQVVNLLLPHTMGPQFKLRIYSQVAILKLYEKALQNDDSHFINKYKILYDSLKQVVDATDGTVYDFPTMKREFLDYFSVENCDHSTIFYTIPKENGVTPMEWENLTDAASHKQFNNLKFNHATSLDDDETELSGFKSDVQANYNIQKKITPWKDMLDNPEAAKSTNDFILVTSLIEKSANLGGLSRTCEVFGIKQIVMRTSKVTVDKEFKSLSMSSENWVDILEVKVEDLSKFIVEMKMQGYSVIGAEQTAESVKLDDFHFPKMTVLVLGNEKEGIPANLIPLLDHCIEIPQFGMTRSLNVHVAGAIVIWEYCKQQRL</sequence>
<comment type="catalytic activity">
    <reaction evidence="7">
        <text>guanosine(18) in tRNA + S-adenosyl-L-methionine = 2'-O-methylguanosine(18) in tRNA + S-adenosyl-L-homocysteine + H(+)</text>
        <dbReference type="Rhea" id="RHEA:20077"/>
        <dbReference type="Rhea" id="RHEA-COMP:10190"/>
        <dbReference type="Rhea" id="RHEA-COMP:10192"/>
        <dbReference type="ChEBI" id="CHEBI:15378"/>
        <dbReference type="ChEBI" id="CHEBI:57856"/>
        <dbReference type="ChEBI" id="CHEBI:59789"/>
        <dbReference type="ChEBI" id="CHEBI:74269"/>
        <dbReference type="ChEBI" id="CHEBI:74445"/>
        <dbReference type="EC" id="2.1.1.34"/>
    </reaction>
    <physiologicalReaction direction="left-to-right" evidence="7">
        <dbReference type="Rhea" id="RHEA:20078"/>
    </physiologicalReaction>
</comment>
<gene>
    <name evidence="13" type="ORF">GEV33_000069</name>
</gene>
<dbReference type="SUPFAM" id="SSF75217">
    <property type="entry name" value="alpha/beta knot"/>
    <property type="match status" value="1"/>
</dbReference>
<dbReference type="Gene3D" id="3.40.1280.10">
    <property type="match status" value="1"/>
</dbReference>
<reference evidence="13" key="2">
    <citation type="submission" date="2021-08" db="EMBL/GenBank/DDBJ databases">
        <authorList>
            <person name="Eriksson T."/>
        </authorList>
    </citation>
    <scope>NUCLEOTIDE SEQUENCE</scope>
    <source>
        <strain evidence="13">Stoneville</strain>
        <tissue evidence="13">Whole head</tissue>
    </source>
</reference>
<evidence type="ECO:0000256" key="6">
    <source>
        <dbReference type="ARBA" id="ARBA00022990"/>
    </source>
</evidence>
<dbReference type="PANTHER" id="PTHR12029:SF11">
    <property type="entry name" value="METHYLTRANSFERASE TARBP1-RELATED"/>
    <property type="match status" value="1"/>
</dbReference>
<dbReference type="Pfam" id="PF00588">
    <property type="entry name" value="SpoU_methylase"/>
    <property type="match status" value="1"/>
</dbReference>
<evidence type="ECO:0000256" key="3">
    <source>
        <dbReference type="ARBA" id="ARBA00022679"/>
    </source>
</evidence>
<organism evidence="13 14">
    <name type="scientific">Tenebrio molitor</name>
    <name type="common">Yellow mealworm beetle</name>
    <dbReference type="NCBI Taxonomy" id="7067"/>
    <lineage>
        <taxon>Eukaryota</taxon>
        <taxon>Metazoa</taxon>
        <taxon>Ecdysozoa</taxon>
        <taxon>Arthropoda</taxon>
        <taxon>Hexapoda</taxon>
        <taxon>Insecta</taxon>
        <taxon>Pterygota</taxon>
        <taxon>Neoptera</taxon>
        <taxon>Endopterygota</taxon>
        <taxon>Coleoptera</taxon>
        <taxon>Polyphaga</taxon>
        <taxon>Cucujiformia</taxon>
        <taxon>Tenebrionidae</taxon>
        <taxon>Tenebrio</taxon>
    </lineage>
</organism>
<proteinExistence type="inferred from homology"/>
<dbReference type="GO" id="GO:0003723">
    <property type="term" value="F:RNA binding"/>
    <property type="evidence" value="ECO:0007669"/>
    <property type="project" value="UniProtKB-KW"/>
</dbReference>
<dbReference type="InterPro" id="IPR044748">
    <property type="entry name" value="Trm3/TARBP1_C"/>
</dbReference>
<evidence type="ECO:0000313" key="14">
    <source>
        <dbReference type="Proteomes" id="UP000719412"/>
    </source>
</evidence>
<dbReference type="InterPro" id="IPR029026">
    <property type="entry name" value="tRNA_m1G_MTases_N"/>
</dbReference>
<evidence type="ECO:0000256" key="2">
    <source>
        <dbReference type="ARBA" id="ARBA00022603"/>
    </source>
</evidence>
<accession>A0A8J6HVF6</accession>
<evidence type="ECO:0000256" key="11">
    <source>
        <dbReference type="ARBA" id="ARBA00093656"/>
    </source>
</evidence>
<dbReference type="EMBL" id="JABDTM020000079">
    <property type="protein sequence ID" value="KAH0822721.1"/>
    <property type="molecule type" value="Genomic_DNA"/>
</dbReference>
<evidence type="ECO:0000313" key="13">
    <source>
        <dbReference type="EMBL" id="KAH0822721.1"/>
    </source>
</evidence>
<evidence type="ECO:0000256" key="1">
    <source>
        <dbReference type="ARBA" id="ARBA00007228"/>
    </source>
</evidence>
<keyword evidence="5" id="KW-0694">RNA-binding</keyword>
<keyword evidence="2" id="KW-0489">Methyltransferase</keyword>
<dbReference type="InterPro" id="IPR029028">
    <property type="entry name" value="Alpha/beta_knot_MTases"/>
</dbReference>
<comment type="function">
    <text evidence="8">S-adenosyl-L-methionine-dependent 2'-O-ribose methyltransferase that catalyzes the formation of 2'-O-methylguanosine at position 18 (Gm18) in a subset of tRNA. Selectively mediates Gm18 methylation of tRNAGln-TTG/CTG and tRNASer-TGA/GCT. Gm18 modification can enhance the stability of modified tRNAs.</text>
</comment>
<comment type="similarity">
    <text evidence="1">Belongs to the class IV-like SAM-binding methyltransferase superfamily. RNA methyltransferase TrmH family.</text>
</comment>
<dbReference type="InterPro" id="IPR045330">
    <property type="entry name" value="TRM3/TARBP1"/>
</dbReference>
<dbReference type="GO" id="GO:0030488">
    <property type="term" value="P:tRNA methylation"/>
    <property type="evidence" value="ECO:0007669"/>
    <property type="project" value="InterPro"/>
</dbReference>
<keyword evidence="4" id="KW-0949">S-adenosyl-L-methionine</keyword>